<comment type="similarity">
    <text evidence="3">Belongs to the acetyltransferase family. RimJ subfamily.</text>
</comment>
<evidence type="ECO:0000259" key="4">
    <source>
        <dbReference type="PROSITE" id="PS51186"/>
    </source>
</evidence>
<evidence type="ECO:0000256" key="2">
    <source>
        <dbReference type="ARBA" id="ARBA00023315"/>
    </source>
</evidence>
<dbReference type="PANTHER" id="PTHR43792:SF8">
    <property type="entry name" value="[RIBOSOMAL PROTEIN US5]-ALANINE N-ACETYLTRANSFERASE"/>
    <property type="match status" value="1"/>
</dbReference>
<dbReference type="SUPFAM" id="SSF55729">
    <property type="entry name" value="Acyl-CoA N-acyltransferases (Nat)"/>
    <property type="match status" value="1"/>
</dbReference>
<keyword evidence="1 5" id="KW-0808">Transferase</keyword>
<dbReference type="InterPro" id="IPR016181">
    <property type="entry name" value="Acyl_CoA_acyltransferase"/>
</dbReference>
<name>A0A5B9DU07_9HYPH</name>
<dbReference type="AlphaFoldDB" id="A0A5B9DU07"/>
<dbReference type="InterPro" id="IPR000182">
    <property type="entry name" value="GNAT_dom"/>
</dbReference>
<sequence length="195" mass="21932">MGRHRPDPRRLRGAFPMKATLNTERLILRLPEVGDAERIAFYLNNLAVSGNLARVPHPYFLGDAKAWLRTRRDDLPPEETNFTIEVPGQGLAGAVGYHIGLGGQPVIGYWLGQPFWGRGYMTEAARAALDWYFAVTDADRILSGVFEFNIASLNVQKKLGFTEIGRSSMHCLARNAEVRHIDTELTRKAWIGQQR</sequence>
<dbReference type="PANTHER" id="PTHR43792">
    <property type="entry name" value="GNAT FAMILY, PUTATIVE (AFU_ORTHOLOGUE AFUA_3G00765)-RELATED-RELATED"/>
    <property type="match status" value="1"/>
</dbReference>
<organism evidence="5 6">
    <name type="scientific">Paradevosia tibetensis</name>
    <dbReference type="NCBI Taxonomy" id="1447062"/>
    <lineage>
        <taxon>Bacteria</taxon>
        <taxon>Pseudomonadati</taxon>
        <taxon>Pseudomonadota</taxon>
        <taxon>Alphaproteobacteria</taxon>
        <taxon>Hyphomicrobiales</taxon>
        <taxon>Devosiaceae</taxon>
        <taxon>Paradevosia</taxon>
    </lineage>
</organism>
<accession>A0A5B9DU07</accession>
<keyword evidence="6" id="KW-1185">Reference proteome</keyword>
<dbReference type="GO" id="GO:0016747">
    <property type="term" value="F:acyltransferase activity, transferring groups other than amino-acyl groups"/>
    <property type="evidence" value="ECO:0007669"/>
    <property type="project" value="InterPro"/>
</dbReference>
<evidence type="ECO:0000256" key="3">
    <source>
        <dbReference type="ARBA" id="ARBA00038502"/>
    </source>
</evidence>
<dbReference type="Pfam" id="PF13302">
    <property type="entry name" value="Acetyltransf_3"/>
    <property type="match status" value="1"/>
</dbReference>
<dbReference type="Proteomes" id="UP000321062">
    <property type="component" value="Chromosome"/>
</dbReference>
<evidence type="ECO:0000313" key="5">
    <source>
        <dbReference type="EMBL" id="QEE22249.1"/>
    </source>
</evidence>
<feature type="domain" description="N-acetyltransferase" evidence="4">
    <location>
        <begin position="26"/>
        <end position="188"/>
    </location>
</feature>
<proteinExistence type="inferred from homology"/>
<evidence type="ECO:0000256" key="1">
    <source>
        <dbReference type="ARBA" id="ARBA00022679"/>
    </source>
</evidence>
<evidence type="ECO:0000313" key="6">
    <source>
        <dbReference type="Proteomes" id="UP000321062"/>
    </source>
</evidence>
<protein>
    <submittedName>
        <fullName evidence="5">GNAT family N-acetyltransferase</fullName>
    </submittedName>
</protein>
<dbReference type="KEGG" id="yti:FNA67_19705"/>
<reference evidence="5 6" key="1">
    <citation type="journal article" date="2015" name="Int. J. Syst. Evol. Microbiol.">
        <title>Youhaiella tibetensis gen. nov., sp. nov., isolated from subsurface sediment.</title>
        <authorList>
            <person name="Wang Y.X."/>
            <person name="Huang F.Q."/>
            <person name="Nogi Y."/>
            <person name="Pang S.J."/>
            <person name="Wang P.K."/>
            <person name="Lv J."/>
        </authorList>
    </citation>
    <scope>NUCLEOTIDE SEQUENCE [LARGE SCALE GENOMIC DNA]</scope>
    <source>
        <strain evidence="6">fig4</strain>
    </source>
</reference>
<dbReference type="OrthoDB" id="9804153at2"/>
<dbReference type="InterPro" id="IPR051531">
    <property type="entry name" value="N-acetyltransferase"/>
</dbReference>
<dbReference type="EMBL" id="CP041690">
    <property type="protein sequence ID" value="QEE22249.1"/>
    <property type="molecule type" value="Genomic_DNA"/>
</dbReference>
<gene>
    <name evidence="5" type="ORF">FNA67_19705</name>
</gene>
<keyword evidence="2" id="KW-0012">Acyltransferase</keyword>
<dbReference type="Gene3D" id="3.40.630.30">
    <property type="match status" value="1"/>
</dbReference>
<dbReference type="PROSITE" id="PS51186">
    <property type="entry name" value="GNAT"/>
    <property type="match status" value="1"/>
</dbReference>